<dbReference type="SUPFAM" id="SSF55785">
    <property type="entry name" value="PYP-like sensor domain (PAS domain)"/>
    <property type="match status" value="3"/>
</dbReference>
<gene>
    <name evidence="6" type="ORF">QOZ94_001678</name>
</gene>
<dbReference type="Gene3D" id="3.20.20.450">
    <property type="entry name" value="EAL domain"/>
    <property type="match status" value="1"/>
</dbReference>
<reference evidence="6 7" key="1">
    <citation type="submission" date="2023-07" db="EMBL/GenBank/DDBJ databases">
        <title>Genomic Encyclopedia of Type Strains, Phase IV (KMG-IV): sequencing the most valuable type-strain genomes for metagenomic binning, comparative biology and taxonomic classification.</title>
        <authorList>
            <person name="Goeker M."/>
        </authorList>
    </citation>
    <scope>NUCLEOTIDE SEQUENCE [LARGE SCALE GENOMIC DNA]</scope>
    <source>
        <strain evidence="6 7">DSM 3770</strain>
    </source>
</reference>
<dbReference type="InterPro" id="IPR001610">
    <property type="entry name" value="PAC"/>
</dbReference>
<dbReference type="SMART" id="SM00267">
    <property type="entry name" value="GGDEF"/>
    <property type="match status" value="1"/>
</dbReference>
<keyword evidence="1" id="KW-1133">Transmembrane helix</keyword>
<dbReference type="InterPro" id="IPR000700">
    <property type="entry name" value="PAS-assoc_C"/>
</dbReference>
<dbReference type="PROSITE" id="PS50883">
    <property type="entry name" value="EAL"/>
    <property type="match status" value="1"/>
</dbReference>
<dbReference type="SMART" id="SM00086">
    <property type="entry name" value="PAC"/>
    <property type="match status" value="3"/>
</dbReference>
<feature type="domain" description="PAC" evidence="3">
    <location>
        <begin position="611"/>
        <end position="663"/>
    </location>
</feature>
<proteinExistence type="predicted"/>
<dbReference type="CDD" id="cd01949">
    <property type="entry name" value="GGDEF"/>
    <property type="match status" value="1"/>
</dbReference>
<dbReference type="CDD" id="cd01948">
    <property type="entry name" value="EAL"/>
    <property type="match status" value="1"/>
</dbReference>
<dbReference type="InterPro" id="IPR035919">
    <property type="entry name" value="EAL_sf"/>
</dbReference>
<dbReference type="Gene3D" id="3.30.450.20">
    <property type="entry name" value="PAS domain"/>
    <property type="match status" value="3"/>
</dbReference>
<sequence length="1226" mass="135147">MFIRSQNLALTIAYVVTAGTWLLVPDALLSRLIGPDVATAISPYRNALFVAFSAPLLLLILRRINRGGARGRRFTPRLVHVAIATLALSIAVVAGIAYTYDTASRRLLNDNRRYLSGVTEVQGRTLLRQRDLRTTATQALAALPALSAAIRDHEIGRAGPAEGEARTLLQQATVSFDFSAFQVFDAGGRRILGTAKGWAAPPNLPDILRQVVETRRPAFVPLWDAGNDDIRSGILAPIVDAADKTGSVQGVLLAETAASQFIYPLLADTLRGSKSADIFFIRPAADGRWVITSPQRGDGAAPLRTTINARSYDFAATPNGSQMGIGTDHLGRPVLAFRRHLPGTPADLVAKIDIDEVLGDAQTLAGLSAAVAGLSLVLAFAIGFAVTESAKRRATARIMAQARALDHAEIRFRSTFEQAAVGLAHVGLDDTFLNVNQTFCDLLGYTKAELWGHLYGAVRRPDERADDIRLWRALLTGEVPNVQTEQRHTRKDGSEVWLACTTSLARTAKGTPDYFIVVAQDMSECRAQELALLESQERFELAVRSTEQGVWDWRRSGAALYLSTRCHALLGLSPDAPIDLARLWCDLLHPEDRPLFRQAWHSLRNAGLDLLEVDVRIRHVDGSYHDFRLRGWAKRDRNGMVERLVGMLADVTESKRSERHLRLTAAVFANSNEGLVVTDLSGTISTVNPAFTRITGYTETEVAGRNMHVMRSGRHDASFYHQMWRDIQKNGIWQGEIWNRRKNGEVFLQQLVISTVYDADGAPQNFIGAFHDITAIRRSEFELDRIAHYDPLTDLPNRTLLSSLLDHAVNRPGARCAVLCVDLDRFKTVNESYGHVAGDQVLQMSAARMRNVLGGNGTLGRYGADEFLVILDERKSPQDATATATAIITALGAPYVFPDGHEVYVGASVGISLYPEDADTAQKLVQHANSALFEAKSNGRGSYSFYTQELTQSAKSRIELETELRRALARKEFEIHYQPCVELMTGHIRGVEALVRWRSPTRGLVPPDRFIPFAEETGLIVPLGDWVLEEACRQMAAWLRDGIVCDYVAVNLSPRQFSREAICVKVTEVLHRTGLPPERLEVEITEGMLFEARAAAEQKCQALSQMGVRIALDDFGTGYSSLGYLKRFPISKLKIDRSFIRDLPRSAADGEITVAIIAVAKALGMEVVAEGIETKEQYDFLRRHACDLGQGFLFSRPLMVADIEARFPDKQVALEALTSLETAATS</sequence>
<evidence type="ECO:0000259" key="5">
    <source>
        <dbReference type="PROSITE" id="PS50887"/>
    </source>
</evidence>
<dbReference type="InterPro" id="IPR043128">
    <property type="entry name" value="Rev_trsase/Diguanyl_cyclase"/>
</dbReference>
<dbReference type="InterPro" id="IPR001633">
    <property type="entry name" value="EAL_dom"/>
</dbReference>
<dbReference type="InterPro" id="IPR052155">
    <property type="entry name" value="Biofilm_reg_signaling"/>
</dbReference>
<name>A0ABU0LCQ1_XANAG</name>
<dbReference type="InterPro" id="IPR029787">
    <property type="entry name" value="Nucleotide_cyclase"/>
</dbReference>
<protein>
    <submittedName>
        <fullName evidence="6">Diguanylate cyclase (GGDEF)-like protein/PAS domain S-box-containing protein</fullName>
    </submittedName>
</protein>
<evidence type="ECO:0000259" key="3">
    <source>
        <dbReference type="PROSITE" id="PS50113"/>
    </source>
</evidence>
<dbReference type="Proteomes" id="UP001241747">
    <property type="component" value="Unassembled WGS sequence"/>
</dbReference>
<dbReference type="PANTHER" id="PTHR44757:SF2">
    <property type="entry name" value="BIOFILM ARCHITECTURE MAINTENANCE PROTEIN MBAA"/>
    <property type="match status" value="1"/>
</dbReference>
<evidence type="ECO:0000259" key="4">
    <source>
        <dbReference type="PROSITE" id="PS50883"/>
    </source>
</evidence>
<dbReference type="NCBIfam" id="TIGR00254">
    <property type="entry name" value="GGDEF"/>
    <property type="match status" value="1"/>
</dbReference>
<accession>A0ABU0LCQ1</accession>
<dbReference type="InterPro" id="IPR000014">
    <property type="entry name" value="PAS"/>
</dbReference>
<feature type="transmembrane region" description="Helical" evidence="1">
    <location>
        <begin position="81"/>
        <end position="100"/>
    </location>
</feature>
<dbReference type="NCBIfam" id="TIGR00229">
    <property type="entry name" value="sensory_box"/>
    <property type="match status" value="3"/>
</dbReference>
<evidence type="ECO:0000313" key="6">
    <source>
        <dbReference type="EMBL" id="MDQ0504896.1"/>
    </source>
</evidence>
<organism evidence="6 7">
    <name type="scientific">Xanthobacter agilis</name>
    <dbReference type="NCBI Taxonomy" id="47492"/>
    <lineage>
        <taxon>Bacteria</taxon>
        <taxon>Pseudomonadati</taxon>
        <taxon>Pseudomonadota</taxon>
        <taxon>Alphaproteobacteria</taxon>
        <taxon>Hyphomicrobiales</taxon>
        <taxon>Xanthobacteraceae</taxon>
        <taxon>Xanthobacter</taxon>
    </lineage>
</organism>
<dbReference type="PROSITE" id="PS50113">
    <property type="entry name" value="PAC"/>
    <property type="match status" value="3"/>
</dbReference>
<feature type="domain" description="PAC" evidence="3">
    <location>
        <begin position="733"/>
        <end position="785"/>
    </location>
</feature>
<dbReference type="InterPro" id="IPR000160">
    <property type="entry name" value="GGDEF_dom"/>
</dbReference>
<feature type="domain" description="PAC" evidence="3">
    <location>
        <begin position="482"/>
        <end position="534"/>
    </location>
</feature>
<feature type="domain" description="PAS" evidence="2">
    <location>
        <begin position="657"/>
        <end position="707"/>
    </location>
</feature>
<dbReference type="SUPFAM" id="SSF141868">
    <property type="entry name" value="EAL domain-like"/>
    <property type="match status" value="1"/>
</dbReference>
<feature type="transmembrane region" description="Helical" evidence="1">
    <location>
        <begin position="7"/>
        <end position="24"/>
    </location>
</feature>
<keyword evidence="1" id="KW-0472">Membrane</keyword>
<dbReference type="InterPro" id="IPR013656">
    <property type="entry name" value="PAS_4"/>
</dbReference>
<evidence type="ECO:0000313" key="7">
    <source>
        <dbReference type="Proteomes" id="UP001241747"/>
    </source>
</evidence>
<keyword evidence="7" id="KW-1185">Reference proteome</keyword>
<comment type="caution">
    <text evidence="6">The sequence shown here is derived from an EMBL/GenBank/DDBJ whole genome shotgun (WGS) entry which is preliminary data.</text>
</comment>
<dbReference type="PROSITE" id="PS50887">
    <property type="entry name" value="GGDEF"/>
    <property type="match status" value="1"/>
</dbReference>
<dbReference type="PROSITE" id="PS50112">
    <property type="entry name" value="PAS"/>
    <property type="match status" value="3"/>
</dbReference>
<feature type="domain" description="GGDEF" evidence="5">
    <location>
        <begin position="814"/>
        <end position="948"/>
    </location>
</feature>
<evidence type="ECO:0000256" key="1">
    <source>
        <dbReference type="SAM" id="Phobius"/>
    </source>
</evidence>
<dbReference type="InterPro" id="IPR035965">
    <property type="entry name" value="PAS-like_dom_sf"/>
</dbReference>
<dbReference type="SMART" id="SM00091">
    <property type="entry name" value="PAS"/>
    <property type="match status" value="3"/>
</dbReference>
<dbReference type="Pfam" id="PF00990">
    <property type="entry name" value="GGDEF"/>
    <property type="match status" value="1"/>
</dbReference>
<dbReference type="RefSeq" id="WP_237344724.1">
    <property type="nucleotide sequence ID" value="NZ_JABWGX010000005.1"/>
</dbReference>
<dbReference type="SMART" id="SM00052">
    <property type="entry name" value="EAL"/>
    <property type="match status" value="1"/>
</dbReference>
<dbReference type="CDD" id="cd00130">
    <property type="entry name" value="PAS"/>
    <property type="match status" value="3"/>
</dbReference>
<dbReference type="Gene3D" id="3.30.70.270">
    <property type="match status" value="1"/>
</dbReference>
<evidence type="ECO:0000259" key="2">
    <source>
        <dbReference type="PROSITE" id="PS50112"/>
    </source>
</evidence>
<feature type="transmembrane region" description="Helical" evidence="1">
    <location>
        <begin position="44"/>
        <end position="61"/>
    </location>
</feature>
<dbReference type="PANTHER" id="PTHR44757">
    <property type="entry name" value="DIGUANYLATE CYCLASE DGCP"/>
    <property type="match status" value="1"/>
</dbReference>
<feature type="domain" description="PAS" evidence="2">
    <location>
        <begin position="535"/>
        <end position="607"/>
    </location>
</feature>
<dbReference type="Pfam" id="PF00563">
    <property type="entry name" value="EAL"/>
    <property type="match status" value="1"/>
</dbReference>
<feature type="domain" description="PAS" evidence="2">
    <location>
        <begin position="408"/>
        <end position="478"/>
    </location>
</feature>
<dbReference type="Pfam" id="PF08447">
    <property type="entry name" value="PAS_3"/>
    <property type="match status" value="1"/>
</dbReference>
<keyword evidence="1" id="KW-0812">Transmembrane</keyword>
<dbReference type="Pfam" id="PF08448">
    <property type="entry name" value="PAS_4"/>
    <property type="match status" value="1"/>
</dbReference>
<dbReference type="SUPFAM" id="SSF55073">
    <property type="entry name" value="Nucleotide cyclase"/>
    <property type="match status" value="1"/>
</dbReference>
<dbReference type="Pfam" id="PF13426">
    <property type="entry name" value="PAS_9"/>
    <property type="match status" value="1"/>
</dbReference>
<dbReference type="EMBL" id="JAUSVY010000003">
    <property type="protein sequence ID" value="MDQ0504896.1"/>
    <property type="molecule type" value="Genomic_DNA"/>
</dbReference>
<dbReference type="InterPro" id="IPR013655">
    <property type="entry name" value="PAS_fold_3"/>
</dbReference>
<feature type="domain" description="EAL" evidence="4">
    <location>
        <begin position="957"/>
        <end position="1211"/>
    </location>
</feature>